<gene>
    <name evidence="2" type="ORF">M2650_04825</name>
</gene>
<dbReference type="RefSeq" id="WP_249471910.1">
    <property type="nucleotide sequence ID" value="NZ_JAMBEP010000001.1"/>
</dbReference>
<protein>
    <submittedName>
        <fullName evidence="2">Uncharacterized protein</fullName>
    </submittedName>
</protein>
<evidence type="ECO:0000313" key="2">
    <source>
        <dbReference type="EMBL" id="MCL1633966.1"/>
    </source>
</evidence>
<comment type="caution">
    <text evidence="2">The sequence shown here is derived from an EMBL/GenBank/DDBJ whole genome shotgun (WGS) entry which is preliminary data.</text>
</comment>
<keyword evidence="1" id="KW-1133">Transmembrane helix</keyword>
<dbReference type="Proteomes" id="UP001431217">
    <property type="component" value="Unassembled WGS sequence"/>
</dbReference>
<keyword evidence="1" id="KW-0812">Transmembrane</keyword>
<feature type="transmembrane region" description="Helical" evidence="1">
    <location>
        <begin position="263"/>
        <end position="282"/>
    </location>
</feature>
<feature type="transmembrane region" description="Helical" evidence="1">
    <location>
        <begin position="69"/>
        <end position="88"/>
    </location>
</feature>
<evidence type="ECO:0000313" key="3">
    <source>
        <dbReference type="Proteomes" id="UP001431217"/>
    </source>
</evidence>
<feature type="transmembrane region" description="Helical" evidence="1">
    <location>
        <begin position="230"/>
        <end position="251"/>
    </location>
</feature>
<dbReference type="EMBL" id="JAMBEP010000001">
    <property type="protein sequence ID" value="MCL1633966.1"/>
    <property type="molecule type" value="Genomic_DNA"/>
</dbReference>
<feature type="transmembrane region" description="Helical" evidence="1">
    <location>
        <begin position="172"/>
        <end position="200"/>
    </location>
</feature>
<name>A0ABT0MGG4_9GAMM</name>
<evidence type="ECO:0000256" key="1">
    <source>
        <dbReference type="SAM" id="Phobius"/>
    </source>
</evidence>
<reference evidence="2 3" key="1">
    <citation type="submission" date="2022-05" db="EMBL/GenBank/DDBJ databases">
        <title>Luteimonas sp. SX5, whole genome shotgun sequencing project.</title>
        <authorList>
            <person name="Zhao G."/>
            <person name="Shen L."/>
        </authorList>
    </citation>
    <scope>NUCLEOTIDE SEQUENCE [LARGE SCALE GENOMIC DNA]</scope>
    <source>
        <strain evidence="2 3">SX5</strain>
    </source>
</reference>
<feature type="transmembrane region" description="Helical" evidence="1">
    <location>
        <begin position="31"/>
        <end position="49"/>
    </location>
</feature>
<sequence>MINDNFSLMKGGLVYRLLSAIGALHPGTPTTSWVAAILIGIAFLPLLAISTWEGTLLGQHAAMPLLGDYAVLSRFLLAMPMLILAAPWSDRILRGAARQLAYSDLTRRGRRSSLAAIFVAMRRLRDSNLPELVCVALAVLPSLAALAVPGAATGHADWRMSDTGSLSAAGQWFNAVSVPAFRFVALIWLWRFCLWAYLLWRLSRIELDLHPAHPDGAGGLGFLGLAQERFGALSAAGGLVLLGYCINRILYYGETVAGLTHLLAGYIIGSTMLLVAPLLLLAPRMMAAKRHALMKYDALGNRTVRAFDRRWRRGRQAADAATLLDQADASGLADFTSVYGTVRSMSIVPVTRWNLLWIAVHGAVPLTPLIFFAMSVDELVRKLFGILA</sequence>
<keyword evidence="3" id="KW-1185">Reference proteome</keyword>
<proteinExistence type="predicted"/>
<feature type="transmembrane region" description="Helical" evidence="1">
    <location>
        <begin position="353"/>
        <end position="374"/>
    </location>
</feature>
<organism evidence="2 3">
    <name type="scientific">Luteimonas galliterrae</name>
    <dbReference type="NCBI Taxonomy" id="2940486"/>
    <lineage>
        <taxon>Bacteria</taxon>
        <taxon>Pseudomonadati</taxon>
        <taxon>Pseudomonadota</taxon>
        <taxon>Gammaproteobacteria</taxon>
        <taxon>Lysobacterales</taxon>
        <taxon>Lysobacteraceae</taxon>
        <taxon>Luteimonas</taxon>
    </lineage>
</organism>
<accession>A0ABT0MGG4</accession>
<feature type="transmembrane region" description="Helical" evidence="1">
    <location>
        <begin position="132"/>
        <end position="152"/>
    </location>
</feature>
<keyword evidence="1" id="KW-0472">Membrane</keyword>